<dbReference type="GO" id="GO:0005737">
    <property type="term" value="C:cytoplasm"/>
    <property type="evidence" value="ECO:0007669"/>
    <property type="project" value="UniProtKB-SubCell"/>
</dbReference>
<feature type="domain" description="HTH OST-type" evidence="11">
    <location>
        <begin position="129"/>
        <end position="204"/>
    </location>
</feature>
<dbReference type="InterPro" id="IPR002999">
    <property type="entry name" value="Tudor"/>
</dbReference>
<dbReference type="Pfam" id="PF12872">
    <property type="entry name" value="OST-HTH"/>
    <property type="match status" value="2"/>
</dbReference>
<dbReference type="GO" id="GO:0007281">
    <property type="term" value="P:germ cell development"/>
    <property type="evidence" value="ECO:0007669"/>
    <property type="project" value="InterPro"/>
</dbReference>
<dbReference type="Gene3D" id="2.30.30.140">
    <property type="match status" value="1"/>
</dbReference>
<comment type="subcellular location">
    <subcellularLocation>
        <location evidence="1">Cytoplasm</location>
    </subcellularLocation>
</comment>
<reference evidence="12 13" key="1">
    <citation type="submission" date="2019-09" db="EMBL/GenBank/DDBJ databases">
        <title>Bird 10,000 Genomes (B10K) Project - Family phase.</title>
        <authorList>
            <person name="Zhang G."/>
        </authorList>
    </citation>
    <scope>NUCLEOTIDE SEQUENCE [LARGE SCALE GENOMIC DNA]</scope>
    <source>
        <strain evidence="12">B10K-DU-002-02</strain>
        <tissue evidence="12">Muscle</tissue>
    </source>
</reference>
<evidence type="ECO:0000256" key="7">
    <source>
        <dbReference type="ARBA" id="ARBA00022782"/>
    </source>
</evidence>
<evidence type="ECO:0000256" key="4">
    <source>
        <dbReference type="ARBA" id="ARBA00022473"/>
    </source>
</evidence>
<keyword evidence="8" id="KW-0744">Spermatogenesis</keyword>
<feature type="domain" description="Tudor" evidence="10">
    <location>
        <begin position="369"/>
        <end position="426"/>
    </location>
</feature>
<dbReference type="Pfam" id="PF00567">
    <property type="entry name" value="TUDOR"/>
    <property type="match status" value="1"/>
</dbReference>
<evidence type="ECO:0000256" key="1">
    <source>
        <dbReference type="ARBA" id="ARBA00004496"/>
    </source>
</evidence>
<dbReference type="GO" id="GO:0007283">
    <property type="term" value="P:spermatogenesis"/>
    <property type="evidence" value="ECO:0007669"/>
    <property type="project" value="UniProtKB-KW"/>
</dbReference>
<evidence type="ECO:0000256" key="3">
    <source>
        <dbReference type="ARBA" id="ARBA00013420"/>
    </source>
</evidence>
<dbReference type="InterPro" id="IPR035437">
    <property type="entry name" value="SNase_OB-fold_sf"/>
</dbReference>
<dbReference type="PANTHER" id="PTHR22948">
    <property type="entry name" value="TUDOR DOMAIN CONTAINING PROTEIN"/>
    <property type="match status" value="1"/>
</dbReference>
<feature type="non-terminal residue" evidence="12">
    <location>
        <position position="560"/>
    </location>
</feature>
<organism evidence="12 13">
    <name type="scientific">Leucopsar rothschildi</name>
    <name type="common">Bali myna</name>
    <name type="synonym">Rothschild's mynah</name>
    <dbReference type="NCBI Taxonomy" id="127929"/>
    <lineage>
        <taxon>Eukaryota</taxon>
        <taxon>Metazoa</taxon>
        <taxon>Chordata</taxon>
        <taxon>Craniata</taxon>
        <taxon>Vertebrata</taxon>
        <taxon>Euteleostomi</taxon>
        <taxon>Archelosauria</taxon>
        <taxon>Archosauria</taxon>
        <taxon>Dinosauria</taxon>
        <taxon>Saurischia</taxon>
        <taxon>Theropoda</taxon>
        <taxon>Coelurosauria</taxon>
        <taxon>Aves</taxon>
        <taxon>Neognathae</taxon>
        <taxon>Neoaves</taxon>
        <taxon>Telluraves</taxon>
        <taxon>Australaves</taxon>
        <taxon>Passeriformes</taxon>
        <taxon>Sturnidae</taxon>
        <taxon>Leucopsar</taxon>
    </lineage>
</organism>
<dbReference type="Proteomes" id="UP000522331">
    <property type="component" value="Unassembled WGS sequence"/>
</dbReference>
<keyword evidence="4" id="KW-0217">Developmental protein</keyword>
<feature type="region of interest" description="Disordered" evidence="9">
    <location>
        <begin position="521"/>
        <end position="560"/>
    </location>
</feature>
<evidence type="ECO:0000256" key="9">
    <source>
        <dbReference type="SAM" id="MobiDB-lite"/>
    </source>
</evidence>
<evidence type="ECO:0000259" key="10">
    <source>
        <dbReference type="PROSITE" id="PS50304"/>
    </source>
</evidence>
<dbReference type="InterPro" id="IPR037982">
    <property type="entry name" value="TDRD5_LOTUS_2"/>
</dbReference>
<dbReference type="InterPro" id="IPR041966">
    <property type="entry name" value="LOTUS-like"/>
</dbReference>
<dbReference type="CDD" id="cd09975">
    <property type="entry name" value="LOTUS_2_TDRD5"/>
    <property type="match status" value="1"/>
</dbReference>
<sequence length="560" mass="62643">SKQAALMEVLKKEVRAMLIAAKAGLTPEQLEEQYMAMVCKPLPLHDLGFQSTLELVTQMPEVVRICSSKSGTLILKAIADDSTKGIAKLVANQKVKTRKASKKTAMKANATFPTKNSKNPQSFQTLSARTPVLPAAVKAELQDLLSSSPLRLMDLDKAFLRHFGRAFQYRQYGFLSMFEVLRSMSDSIVIEQTKAGSLVVLRKYMASQIEQEEEPQAASAAEMPPLGPIPEIESFHQAALLVDSEPVQTQAVDLGDHLKQVNVSGDDQTHSDLVIALCGIQSQFFSDLLVLSAEIPPDAVQDRSLCSLPPLKRRCLVGVIVEFIVSPSQFYIHVCSTEASYKLQDLMFEMRHVYSHKVASDKYIMPESAVRPGQLCCVMVCKWWYRVIIHRVINDQEVEVFYADYGHLQIVQKSWLRFLKWHYLKLPAQAIPCSLAWVKPVEGTWSSAAILLFKHLCRFKELVGIVDEYVDGVLYLFLCDTSSKEDVYFHSVLRDMGYADVCGENVPSQEFEKLNPSALYVQPSGKQGNPRAVEPDLCLQQESQDEDSETATLKLDGAEL</sequence>
<evidence type="ECO:0000256" key="6">
    <source>
        <dbReference type="ARBA" id="ARBA00022737"/>
    </source>
</evidence>
<comment type="similarity">
    <text evidence="2">Belongs to the TDRD5 family.</text>
</comment>
<comment type="caution">
    <text evidence="12">The sequence shown here is derived from an EMBL/GenBank/DDBJ whole genome shotgun (WGS) entry which is preliminary data.</text>
</comment>
<keyword evidence="13" id="KW-1185">Reference proteome</keyword>
<dbReference type="InterPro" id="IPR025605">
    <property type="entry name" value="OST-HTH/LOTUS_dom"/>
</dbReference>
<keyword evidence="6" id="KW-0677">Repeat</keyword>
<dbReference type="PROSITE" id="PS51644">
    <property type="entry name" value="HTH_OST"/>
    <property type="match status" value="2"/>
</dbReference>
<evidence type="ECO:0000256" key="2">
    <source>
        <dbReference type="ARBA" id="ARBA00010384"/>
    </source>
</evidence>
<protein>
    <recommendedName>
        <fullName evidence="3">Tudor domain-containing protein 5</fullName>
    </recommendedName>
</protein>
<dbReference type="PROSITE" id="PS50304">
    <property type="entry name" value="TUDOR"/>
    <property type="match status" value="1"/>
</dbReference>
<evidence type="ECO:0000259" key="11">
    <source>
        <dbReference type="PROSITE" id="PS51644"/>
    </source>
</evidence>
<feature type="non-terminal residue" evidence="12">
    <location>
        <position position="1"/>
    </location>
</feature>
<dbReference type="EMBL" id="VZTC01007575">
    <property type="protein sequence ID" value="NXB51531.1"/>
    <property type="molecule type" value="Genomic_DNA"/>
</dbReference>
<name>A0A7K8EIU2_LEURO</name>
<evidence type="ECO:0000256" key="5">
    <source>
        <dbReference type="ARBA" id="ARBA00022490"/>
    </source>
</evidence>
<proteinExistence type="inferred from homology"/>
<evidence type="ECO:0000256" key="8">
    <source>
        <dbReference type="ARBA" id="ARBA00022871"/>
    </source>
</evidence>
<evidence type="ECO:0000313" key="13">
    <source>
        <dbReference type="Proteomes" id="UP000522331"/>
    </source>
</evidence>
<keyword evidence="5" id="KW-0963">Cytoplasm</keyword>
<dbReference type="AlphaFoldDB" id="A0A7K8EIU2"/>
<accession>A0A7K8EIU2</accession>
<feature type="domain" description="HTH OST-type" evidence="11">
    <location>
        <begin position="6"/>
        <end position="79"/>
    </location>
</feature>
<keyword evidence="7" id="KW-0221">Differentiation</keyword>
<evidence type="ECO:0000313" key="12">
    <source>
        <dbReference type="EMBL" id="NXB51531.1"/>
    </source>
</evidence>
<dbReference type="Gene3D" id="2.40.50.90">
    <property type="match status" value="1"/>
</dbReference>
<dbReference type="Gene3D" id="3.30.420.610">
    <property type="entry name" value="LOTUS domain-like"/>
    <property type="match status" value="2"/>
</dbReference>
<dbReference type="SUPFAM" id="SSF63748">
    <property type="entry name" value="Tudor/PWWP/MBT"/>
    <property type="match status" value="1"/>
</dbReference>
<gene>
    <name evidence="12" type="primary">Tdrd5</name>
    <name evidence="12" type="ORF">LEUROT_R13621</name>
</gene>
<dbReference type="PANTHER" id="PTHR22948:SF19">
    <property type="entry name" value="TUDOR DOMAIN-CONTAINING PROTEIN 5"/>
    <property type="match status" value="1"/>
</dbReference>
<dbReference type="InterPro" id="IPR050621">
    <property type="entry name" value="Tudor_domain_containing"/>
</dbReference>